<reference evidence="2" key="1">
    <citation type="journal article" date="2019" name="Sci. Rep.">
        <title>Draft genome of Tanacetum cinerariifolium, the natural source of mosquito coil.</title>
        <authorList>
            <person name="Yamashiro T."/>
            <person name="Shiraishi A."/>
            <person name="Satake H."/>
            <person name="Nakayama K."/>
        </authorList>
    </citation>
    <scope>NUCLEOTIDE SEQUENCE</scope>
</reference>
<feature type="region of interest" description="Disordered" evidence="1">
    <location>
        <begin position="1"/>
        <end position="20"/>
    </location>
</feature>
<protein>
    <submittedName>
        <fullName evidence="2">Uncharacterized protein</fullName>
    </submittedName>
</protein>
<organism evidence="2">
    <name type="scientific">Tanacetum cinerariifolium</name>
    <name type="common">Dalmatian daisy</name>
    <name type="synonym">Chrysanthemum cinerariifolium</name>
    <dbReference type="NCBI Taxonomy" id="118510"/>
    <lineage>
        <taxon>Eukaryota</taxon>
        <taxon>Viridiplantae</taxon>
        <taxon>Streptophyta</taxon>
        <taxon>Embryophyta</taxon>
        <taxon>Tracheophyta</taxon>
        <taxon>Spermatophyta</taxon>
        <taxon>Magnoliopsida</taxon>
        <taxon>eudicotyledons</taxon>
        <taxon>Gunneridae</taxon>
        <taxon>Pentapetalae</taxon>
        <taxon>asterids</taxon>
        <taxon>campanulids</taxon>
        <taxon>Asterales</taxon>
        <taxon>Asteraceae</taxon>
        <taxon>Asteroideae</taxon>
        <taxon>Anthemideae</taxon>
        <taxon>Anthemidinae</taxon>
        <taxon>Tanacetum</taxon>
    </lineage>
</organism>
<name>A0A699I0F6_TANCI</name>
<dbReference type="AlphaFoldDB" id="A0A699I0F6"/>
<evidence type="ECO:0000313" key="2">
    <source>
        <dbReference type="EMBL" id="GEY75770.1"/>
    </source>
</evidence>
<accession>A0A699I0F6</accession>
<feature type="region of interest" description="Disordered" evidence="1">
    <location>
        <begin position="197"/>
        <end position="226"/>
    </location>
</feature>
<gene>
    <name evidence="2" type="ORF">Tci_447744</name>
</gene>
<evidence type="ECO:0000256" key="1">
    <source>
        <dbReference type="SAM" id="MobiDB-lite"/>
    </source>
</evidence>
<dbReference type="EMBL" id="BKCJ010206850">
    <property type="protein sequence ID" value="GEY75770.1"/>
    <property type="molecule type" value="Genomic_DNA"/>
</dbReference>
<proteinExistence type="predicted"/>
<comment type="caution">
    <text evidence="2">The sequence shown here is derived from an EMBL/GenBank/DDBJ whole genome shotgun (WGS) entry which is preliminary data.</text>
</comment>
<sequence>MAFVSSSNNNTSSTNRTINTSQAVNTANGVSTASTQVNVAFSTNIDNLSDAVICSFFASQPNSPQLVHEDLKQIHSDDMEEIDLRWGHFAKECRALRNQDNKHKDISRRSVPVETPASIDLVSCDGLGGYDWSDHLVVKNCKVKSSEEETKAVRKNDDALIIEEWMSDNEEENVSQPKIKKKIVRLSIVKKEFVKSKQQEKTARKTVKQVEQNWQNTHRPRGNKRN</sequence>